<keyword evidence="9" id="KW-1185">Reference proteome</keyword>
<dbReference type="Pfam" id="PF00225">
    <property type="entry name" value="Kinesin"/>
    <property type="match status" value="1"/>
</dbReference>
<feature type="compositionally biased region" description="Polar residues" evidence="6">
    <location>
        <begin position="1238"/>
        <end position="1256"/>
    </location>
</feature>
<dbReference type="Pfam" id="PF13934">
    <property type="entry name" value="ELYS"/>
    <property type="match status" value="1"/>
</dbReference>
<feature type="compositionally biased region" description="Polar residues" evidence="6">
    <location>
        <begin position="1810"/>
        <end position="1820"/>
    </location>
</feature>
<dbReference type="Proteomes" id="UP000289886">
    <property type="component" value="Unassembled WGS sequence"/>
</dbReference>
<protein>
    <submittedName>
        <fullName evidence="8">Protein ELYS</fullName>
    </submittedName>
</protein>
<dbReference type="InterPro" id="IPR001752">
    <property type="entry name" value="Kinesin_motor_dom"/>
</dbReference>
<dbReference type="InterPro" id="IPR052620">
    <property type="entry name" value="ELYS/MEL-28_NucAsmblyFactor"/>
</dbReference>
<keyword evidence="4" id="KW-0539">Nucleus</keyword>
<evidence type="ECO:0000256" key="4">
    <source>
        <dbReference type="ARBA" id="ARBA00023242"/>
    </source>
</evidence>
<evidence type="ECO:0000313" key="8">
    <source>
        <dbReference type="EMBL" id="RXM28780.1"/>
    </source>
</evidence>
<accession>A0A444U0V7</accession>
<dbReference type="GO" id="GO:0008017">
    <property type="term" value="F:microtubule binding"/>
    <property type="evidence" value="ECO:0007669"/>
    <property type="project" value="InterPro"/>
</dbReference>
<feature type="compositionally biased region" description="Basic and acidic residues" evidence="6">
    <location>
        <begin position="2001"/>
        <end position="2016"/>
    </location>
</feature>
<gene>
    <name evidence="8" type="ORF">EOD39_9396</name>
</gene>
<feature type="compositionally biased region" description="Basic residues" evidence="6">
    <location>
        <begin position="2097"/>
        <end position="2106"/>
    </location>
</feature>
<feature type="region of interest" description="Disordered" evidence="6">
    <location>
        <begin position="2134"/>
        <end position="2153"/>
    </location>
</feature>
<feature type="binding site" evidence="5">
    <location>
        <begin position="2260"/>
        <end position="2267"/>
    </location>
    <ligand>
        <name>ATP</name>
        <dbReference type="ChEBI" id="CHEBI:30616"/>
    </ligand>
</feature>
<dbReference type="PANTHER" id="PTHR21583:SF8">
    <property type="entry name" value="PROTEIN ELYS"/>
    <property type="match status" value="1"/>
</dbReference>
<dbReference type="GO" id="GO:0005634">
    <property type="term" value="C:nucleus"/>
    <property type="evidence" value="ECO:0007669"/>
    <property type="project" value="UniProtKB-SubCell"/>
</dbReference>
<name>A0A444U0V7_ACIRT</name>
<dbReference type="GO" id="GO:0007018">
    <property type="term" value="P:microtubule-based movement"/>
    <property type="evidence" value="ECO:0007669"/>
    <property type="project" value="InterPro"/>
</dbReference>
<evidence type="ECO:0000256" key="5">
    <source>
        <dbReference type="PROSITE-ProRule" id="PRU00283"/>
    </source>
</evidence>
<keyword evidence="5" id="KW-0505">Motor protein</keyword>
<dbReference type="PANTHER" id="PTHR21583">
    <property type="entry name" value="ELYS PROTEIN"/>
    <property type="match status" value="1"/>
</dbReference>
<feature type="region of interest" description="Disordered" evidence="6">
    <location>
        <begin position="1235"/>
        <end position="1260"/>
    </location>
</feature>
<dbReference type="FunFam" id="3.40.850.10:FF:000063">
    <property type="entry name" value="Kinesin-like protein"/>
    <property type="match status" value="1"/>
</dbReference>
<proteinExistence type="inferred from homology"/>
<evidence type="ECO:0000256" key="6">
    <source>
        <dbReference type="SAM" id="MobiDB-lite"/>
    </source>
</evidence>
<feature type="region of interest" description="Disordered" evidence="6">
    <location>
        <begin position="2978"/>
        <end position="3023"/>
    </location>
</feature>
<dbReference type="Pfam" id="PF16687">
    <property type="entry name" value="ELYS-bb"/>
    <property type="match status" value="1"/>
</dbReference>
<dbReference type="SUPFAM" id="SSF52540">
    <property type="entry name" value="P-loop containing nucleoside triphosphate hydrolases"/>
    <property type="match status" value="1"/>
</dbReference>
<comment type="caution">
    <text evidence="8">The sequence shown here is derived from an EMBL/GenBank/DDBJ whole genome shotgun (WGS) entry which is preliminary data.</text>
</comment>
<evidence type="ECO:0000256" key="2">
    <source>
        <dbReference type="ARBA" id="ARBA00022741"/>
    </source>
</evidence>
<dbReference type="GO" id="GO:0003777">
    <property type="term" value="F:microtubule motor activity"/>
    <property type="evidence" value="ECO:0007669"/>
    <property type="project" value="InterPro"/>
</dbReference>
<dbReference type="Gene3D" id="3.40.850.10">
    <property type="entry name" value="Kinesin motor domain"/>
    <property type="match status" value="1"/>
</dbReference>
<dbReference type="PROSITE" id="PS50067">
    <property type="entry name" value="KINESIN_MOTOR_2"/>
    <property type="match status" value="1"/>
</dbReference>
<dbReference type="GO" id="GO:0005524">
    <property type="term" value="F:ATP binding"/>
    <property type="evidence" value="ECO:0007669"/>
    <property type="project" value="UniProtKB-UniRule"/>
</dbReference>
<feature type="region of interest" description="Disordered" evidence="6">
    <location>
        <begin position="1784"/>
        <end position="1861"/>
    </location>
</feature>
<feature type="compositionally biased region" description="Polar residues" evidence="6">
    <location>
        <begin position="2141"/>
        <end position="2151"/>
    </location>
</feature>
<feature type="region of interest" description="Disordered" evidence="6">
    <location>
        <begin position="2037"/>
        <end position="2116"/>
    </location>
</feature>
<comment type="similarity">
    <text evidence="5">Belongs to the TRAFAC class myosin-kinesin ATPase superfamily. Kinesin family.</text>
</comment>
<sequence length="3109" mass="348704">MCDLTAQVISSLRQFPEVTVEALGEDEIKLDSVLHGKFATGKNGLAWLACGPQLEVVSSATGERLSAYRFSSVGENPPIILAAKEFCWLKRTGLLVGLEETEGSMLCLYDLGISRVVKAVLLPGRITAIEPLINHGGASASTQHLHQSLRWFFGAAAVVTDVGHVLLIDLCLDDLSCSQSELEASGLKVVNKAPAESPRIRETATREGRHLCLQLQNPSGNAATAVQYLARTNQLAVGFSDGCLQLWNMKSFKKEYHSQLEGGRVSVHALMFQEPENDPRNCCYLWAVQSAQDSEGDVVSLHLLQLAFGDKKCLASGQILYEGLEYCEERYSQDLTGGVFSLRAQATSTRLLSCQTIENFRNHPDRDESMNDVSSPDTSVAIFSWQVKSYGQGKPSTYLGVFDINRWYHAQMPDSLRTGEFLHNCSYFALWSLDAVTVTSPNPLLDILVHERSLSRGLPPTSPPPEQFFYPSTYNFDATCLLDLGIVHLTCSGFQKETLSFLKKSGPCLSEAIPDGYSRCLMAGLLSPRLADVQPSSLTQEEQLEAILSTVVKTSSFCLITGFIKQWTREGAPLFSSSCNFIDPQTLQAMQHCQLLLGNLNTIFNCFLSEAQELTEKGLVDLTNKHVVANLIFQYAQVVLWFCRSGLLPEGADVLQISKPCYNYPEIQNYYNGRRQKLERLSRGKWSSNCLMIDGMVAQFGDRIEKVWKRDEGGTGRYPPPTLHAMQHCQLLLGNLNTIFNCFLSEAQELTEKGLVDLTNKHVVANLIFQYAQVVLWFCRSGLLPEGADVLQISKPCYNYPEIQNSYNGRRQKLERLSRGKWSSNCLMIDGMVAQFGDRIEKVWKRDEGGTGRYPPPTLHTALDLILHPTTSRSMLSWQHARIIQALMCQGEHRQALRYIQMMKPSMSTSSEIKLYLTVFLFNRCMVEAWSLLRQHSSRLNVEDLLKHMYEMCQEMGLMEDLLKLPFTVTEQECLEKFLQSNGDLQNQEFLMVYYLQRANYVPALQLNQTLKMNLMNNRDPQLKERTIARNSILDQYGKVLPRVQRRLATERAKPYHHPSTILREVSRPKPLSTMAKPAASGNILTRATFINNVLSKIGEVWVGDITKPDLSPFKSPKIPELPLVKSPPLSLDQTDAFVGTPITRTTKRISRLLDLVVLPTPEKSPDAVSIQQTPPKVIPSWTTSSPLRPSAVKPSYLKNVFKPSELTLLQTPPVVKRARALTSVASSFPGFTPHSILRSSQRPTPVGSPSASPGRSLTPPLRVKESRITFIEATTRPAQWSNGNEGMAEEIPDRDASEDMQEVKEMSHISARSGDSTLEFHDAPTPEEFEDDVVIINAKPAVSVDCKPVQVEVPQLVVLEEEEEEEEEEEKKVSEVFLIEKQEERLHPEDENEVVEPPMEYKDLDNVDVPSTLTRASIRDAFVTDFHYMAASESEQKSYPLFEVVFGTDDSSDVLVPVAADTRSVVHVSEDVAPSENKPEDIAENGKIEEHVCLEEEATAENVECLEEGTPAEESGVCLEERTVDDFPVISEERQVPDHSVVEDPEPVSYTELQPTVPVLTPVQFSDTQHFKGELLEIRETNESEVSKIHDDLEPTPSSFSLILEAEDGENEMENAATEPNAHLLVVELLKVRESGDHAEEGRDVSEESEQQIGNQEAVTLVKAAEESPEAQIDIAESLPYVSEPIKMVIAENLLDAVKDTRTKEFVAELVDGCMQEEMLVTGKTVRSPTSKPLEEPIHALTDASIKEITSTLAENKQKSRCTRGKSVMMVEEQTADVQMLHPIDGEPLDQPDLQVPTTPRRAMRSAKHQPQTNTSATPGRTLRKTKDVKLEPDADQHQTTQPTTPRRGGRRTRSSIVEPVESIQAMDKDNKQEVTMTVIPTRRTRRTSSILAVSESALVDQPVKVSASPSRFTRKSIGVTLEIPQVSQQKDISTEHHKQMPLTPKRGRKSKSSLEQLKTATPRRATRSRLASLTQVPEDALPILENAYANELALQAPDTSKESTRLVETTETRESGIMMVEGTVSHHDEMIKEVHGTAANSRRRNTLETQHPSPDEAEDTRGLAELSSSDELHAEEQNIESNAGDSEKMDPAKATVKKARGHPRKVSDLPAQEPFVFTPPCTRLMKAKKPNSPEALSTVEPQFVSSPPATRTRRKVGITISRTVEEMREKDASSRCIISMNSNTTTIYDPRNPQNRKTFTFDYAYWSHSDFIKSKDGMLVPGEPNSRYADQRKVYQDLGQGILENSWQGYNATLLAYGQTGSGKSYSMIGNTVNQGIIPAICEELFKEIRENRDSNRQHQVSFSMLEIYNEQVVDLLSKSKAPGGLKVREDQQRGFYVEGLKSVPCESYGQIERLMEQGTRARTTASTNMNACSSRSHMVITIQLKQICTKENLTKQSNINLVDLAGSERQRSSGSEGDRLKEGTAVNLSLTTLGNVISSLAEVAVGKKSVHIPYRDSVLTKLLQSALGGNSRTVMIATLSPADICYEETLSTLRYAERTKKIQNQAVINESPSERLVKELKAENSKLLLKLSRLGQDGRRAEDETQGLRQLLSQNELQIQAIQALWQQHLEEARRDWEQQYADVTQDRIILGSNSTYLYIGFPSERRDEDWGRLDYDFFQSELAVAEGFDMDKLGDTSSKNGKANPSVLAVFHDYIKVMPMVTEANQMSQELNKGMEFKLEVKNLAMCDSKGHDLEKEITVKVTHKETKQVWVWSKAKFINRKFLMEELYQRHMEEDTMCVDREKDPFWDPVDCVHLGSAHVWLQSLAFCIKLEEQVEFLNSEGSEEAILHIHLVPCTATGEVLGEDDILIDPTELLGRRFDFQIHIIQGFGVKWLKEITDRGVQIGYSVYNHSHIFYTKCVWNHMNPTLEHKTQFAILSVSQDFLNYLQTNALVIDLWGLQAGCTEMASSMEDVTVTEEGSVIIDDLRTSVFRSTMETNGNHLPELYTQLTKLEQETELLRAINESLRKENACLKKQLKNTSTKENSESESKGGNHHRISSSASQSSLLPKRTDSRGSFRRGCDAEFAKALKVFYQSMSSVRRQLQLLRCHRPSEEDDLHGLQLFTEEQTKMLKGFGEQLELCISTLKQDVAAIVKRKRERSGIW</sequence>
<feature type="region of interest" description="Disordered" evidence="6">
    <location>
        <begin position="1930"/>
        <end position="1974"/>
    </location>
</feature>
<organism evidence="8 9">
    <name type="scientific">Acipenser ruthenus</name>
    <name type="common">Sterlet sturgeon</name>
    <dbReference type="NCBI Taxonomy" id="7906"/>
    <lineage>
        <taxon>Eukaryota</taxon>
        <taxon>Metazoa</taxon>
        <taxon>Chordata</taxon>
        <taxon>Craniata</taxon>
        <taxon>Vertebrata</taxon>
        <taxon>Euteleostomi</taxon>
        <taxon>Actinopterygii</taxon>
        <taxon>Chondrostei</taxon>
        <taxon>Acipenseriformes</taxon>
        <taxon>Acipenseridae</taxon>
        <taxon>Acipenser</taxon>
    </lineage>
</organism>
<dbReference type="SMART" id="SM00129">
    <property type="entry name" value="KISc"/>
    <property type="match status" value="1"/>
</dbReference>
<feature type="region of interest" description="Disordered" evidence="6">
    <location>
        <begin position="1996"/>
        <end position="2016"/>
    </location>
</feature>
<reference evidence="8 9" key="1">
    <citation type="submission" date="2019-01" db="EMBL/GenBank/DDBJ databases">
        <title>Draft Genome and Complete Hox-Cluster Characterization of the Sterlet Sturgeon (Acipenser ruthenus).</title>
        <authorList>
            <person name="Wei Q."/>
        </authorList>
    </citation>
    <scope>NUCLEOTIDE SEQUENCE [LARGE SCALE GENOMIC DNA]</scope>
    <source>
        <strain evidence="8">WHYD16114868_AA</strain>
        <tissue evidence="8">Blood</tissue>
    </source>
</reference>
<dbReference type="PRINTS" id="PR00380">
    <property type="entry name" value="KINESINHEAVY"/>
</dbReference>
<evidence type="ECO:0000259" key="7">
    <source>
        <dbReference type="PROSITE" id="PS50067"/>
    </source>
</evidence>
<evidence type="ECO:0000313" key="9">
    <source>
        <dbReference type="Proteomes" id="UP000289886"/>
    </source>
</evidence>
<evidence type="ECO:0000256" key="3">
    <source>
        <dbReference type="ARBA" id="ARBA00022840"/>
    </source>
</evidence>
<comment type="subcellular location">
    <subcellularLocation>
        <location evidence="1">Nucleus</location>
    </subcellularLocation>
</comment>
<feature type="compositionally biased region" description="Basic and acidic residues" evidence="6">
    <location>
        <begin position="1826"/>
        <end position="1838"/>
    </location>
</feature>
<dbReference type="InterPro" id="IPR036961">
    <property type="entry name" value="Kinesin_motor_dom_sf"/>
</dbReference>
<evidence type="ECO:0000256" key="1">
    <source>
        <dbReference type="ARBA" id="ARBA00004123"/>
    </source>
</evidence>
<dbReference type="InterPro" id="IPR025151">
    <property type="entry name" value="ELYS_dom"/>
</dbReference>
<dbReference type="InterPro" id="IPR027417">
    <property type="entry name" value="P-loop_NTPase"/>
</dbReference>
<keyword evidence="2 5" id="KW-0547">Nucleotide-binding</keyword>
<dbReference type="InterPro" id="IPR032040">
    <property type="entry name" value="ELYS-bb"/>
</dbReference>
<dbReference type="EMBL" id="SCEB01215578">
    <property type="protein sequence ID" value="RXM28780.1"/>
    <property type="molecule type" value="Genomic_DNA"/>
</dbReference>
<feature type="domain" description="Kinesin motor" evidence="7">
    <location>
        <begin position="2159"/>
        <end position="2505"/>
    </location>
</feature>
<keyword evidence="3 5" id="KW-0067">ATP-binding</keyword>